<dbReference type="Proteomes" id="UP000017836">
    <property type="component" value="Unassembled WGS sequence"/>
</dbReference>
<dbReference type="PRINTS" id="PR00412">
    <property type="entry name" value="EPOXHYDRLASE"/>
</dbReference>
<dbReference type="PANTHER" id="PTHR43689">
    <property type="entry name" value="HYDROLASE"/>
    <property type="match status" value="1"/>
</dbReference>
<dbReference type="EMBL" id="KI394965">
    <property type="protein sequence ID" value="ERM99994.1"/>
    <property type="molecule type" value="Genomic_DNA"/>
</dbReference>
<gene>
    <name evidence="2" type="ORF">AMTR_s00110p00143020</name>
</gene>
<keyword evidence="3" id="KW-1185">Reference proteome</keyword>
<reference evidence="3" key="1">
    <citation type="journal article" date="2013" name="Science">
        <title>The Amborella genome and the evolution of flowering plants.</title>
        <authorList>
            <consortium name="Amborella Genome Project"/>
        </authorList>
    </citation>
    <scope>NUCLEOTIDE SEQUENCE [LARGE SCALE GENOMIC DNA]</scope>
</reference>
<dbReference type="InterPro" id="IPR000639">
    <property type="entry name" value="Epox_hydrolase-like"/>
</dbReference>
<accession>W1NZ69</accession>
<protein>
    <recommendedName>
        <fullName evidence="1">AB hydrolase-1 domain-containing protein</fullName>
    </recommendedName>
</protein>
<evidence type="ECO:0000313" key="2">
    <source>
        <dbReference type="EMBL" id="ERM99994.1"/>
    </source>
</evidence>
<dbReference type="OMA" id="YTLGGQH"/>
<dbReference type="InterPro" id="IPR000073">
    <property type="entry name" value="AB_hydrolase_1"/>
</dbReference>
<dbReference type="InterPro" id="IPR029058">
    <property type="entry name" value="AB_hydrolase_fold"/>
</dbReference>
<dbReference type="AlphaFoldDB" id="W1NZ69"/>
<dbReference type="GO" id="GO:0009941">
    <property type="term" value="C:chloroplast envelope"/>
    <property type="evidence" value="ECO:0000318"/>
    <property type="project" value="GO_Central"/>
</dbReference>
<proteinExistence type="predicted"/>
<evidence type="ECO:0000259" key="1">
    <source>
        <dbReference type="Pfam" id="PF12697"/>
    </source>
</evidence>
<organism evidence="2 3">
    <name type="scientific">Amborella trichopoda</name>
    <dbReference type="NCBI Taxonomy" id="13333"/>
    <lineage>
        <taxon>Eukaryota</taxon>
        <taxon>Viridiplantae</taxon>
        <taxon>Streptophyta</taxon>
        <taxon>Embryophyta</taxon>
        <taxon>Tracheophyta</taxon>
        <taxon>Spermatophyta</taxon>
        <taxon>Magnoliopsida</taxon>
        <taxon>Amborellales</taxon>
        <taxon>Amborellaceae</taxon>
        <taxon>Amborella</taxon>
    </lineage>
</organism>
<feature type="domain" description="AB hydrolase-1" evidence="1">
    <location>
        <begin position="66"/>
        <end position="298"/>
    </location>
</feature>
<dbReference type="STRING" id="13333.W1NZ69"/>
<dbReference type="PANTHER" id="PTHR43689:SF8">
    <property type="entry name" value="ALPHA_BETA-HYDROLASES SUPERFAMILY PROTEIN"/>
    <property type="match status" value="1"/>
</dbReference>
<dbReference type="GO" id="GO:0016787">
    <property type="term" value="F:hydrolase activity"/>
    <property type="evidence" value="ECO:0000318"/>
    <property type="project" value="GO_Central"/>
</dbReference>
<dbReference type="HOGENOM" id="CLU_020336_13_6_1"/>
<evidence type="ECO:0000313" key="3">
    <source>
        <dbReference type="Proteomes" id="UP000017836"/>
    </source>
</evidence>
<dbReference type="PRINTS" id="PR00111">
    <property type="entry name" value="ABHYDROLASE"/>
</dbReference>
<dbReference type="eggNOG" id="KOG1454">
    <property type="taxonomic scope" value="Eukaryota"/>
</dbReference>
<dbReference type="Gene3D" id="3.40.50.1820">
    <property type="entry name" value="alpha/beta hydrolase"/>
    <property type="match status" value="1"/>
</dbReference>
<dbReference type="Pfam" id="PF12697">
    <property type="entry name" value="Abhydrolase_6"/>
    <property type="match status" value="1"/>
</dbReference>
<dbReference type="SUPFAM" id="SSF53474">
    <property type="entry name" value="alpha/beta-Hydrolases"/>
    <property type="match status" value="1"/>
</dbReference>
<name>W1NZ69_AMBTC</name>
<sequence>MNCQNSWQEGLDFPTFLPKEVQTIRDSAAIKMAKRIVRLPVKTSFTEHCIMSSCVKPYLKKESSPIVLLHGFDSSCLEWRYAYPLLEDALFETWAVDILGWGFSDLEKLPSCNVASKREHLYQFWKSYIKRPMVLVGPSLGAAVAIDFAINHPEAVSNLVLIDASVYAEGVGHLIKLPRMVAYAAVSILKSTPLRLYANSLIFKKVPWSSLLDWTRIGCLHCLFPWWKEATLDFMLSGGYNVVAQIKQLKQRTLIIWGEKDNIISSKLAQTLHDEIQESVLYLMSNCGHIPHVEKPSQAAKLIMDFVKETEGCSLNVK</sequence>
<dbReference type="Gramene" id="ERM99994">
    <property type="protein sequence ID" value="ERM99994"/>
    <property type="gene ID" value="AMTR_s00110p00143020"/>
</dbReference>